<evidence type="ECO:0000256" key="1">
    <source>
        <dbReference type="SAM" id="MobiDB-lite"/>
    </source>
</evidence>
<dbReference type="KEGG" id="saci:Sinac_7287"/>
<proteinExistence type="predicted"/>
<feature type="region of interest" description="Disordered" evidence="1">
    <location>
        <begin position="1"/>
        <end position="50"/>
    </location>
</feature>
<organism evidence="2 3">
    <name type="scientific">Singulisphaera acidiphila (strain ATCC BAA-1392 / DSM 18658 / VKM B-2454 / MOB10)</name>
    <dbReference type="NCBI Taxonomy" id="886293"/>
    <lineage>
        <taxon>Bacteria</taxon>
        <taxon>Pseudomonadati</taxon>
        <taxon>Planctomycetota</taxon>
        <taxon>Planctomycetia</taxon>
        <taxon>Isosphaerales</taxon>
        <taxon>Isosphaeraceae</taxon>
        <taxon>Singulisphaera</taxon>
    </lineage>
</organism>
<evidence type="ECO:0000313" key="3">
    <source>
        <dbReference type="Proteomes" id="UP000010798"/>
    </source>
</evidence>
<keyword evidence="3" id="KW-1185">Reference proteome</keyword>
<dbReference type="HOGENOM" id="CLU_2587839_0_0_0"/>
<name>L0DPN0_SINAD</name>
<dbReference type="Proteomes" id="UP000010798">
    <property type="component" value="Chromosome"/>
</dbReference>
<evidence type="ECO:0000313" key="2">
    <source>
        <dbReference type="EMBL" id="AGA31329.1"/>
    </source>
</evidence>
<accession>L0DPN0</accession>
<gene>
    <name evidence="2" type="ordered locus">Sinac_7287</name>
</gene>
<reference evidence="2 3" key="1">
    <citation type="submission" date="2012-02" db="EMBL/GenBank/DDBJ databases">
        <title>Complete sequence of chromosome of Singulisphaera acidiphila DSM 18658.</title>
        <authorList>
            <consortium name="US DOE Joint Genome Institute (JGI-PGF)"/>
            <person name="Lucas S."/>
            <person name="Copeland A."/>
            <person name="Lapidus A."/>
            <person name="Glavina del Rio T."/>
            <person name="Dalin E."/>
            <person name="Tice H."/>
            <person name="Bruce D."/>
            <person name="Goodwin L."/>
            <person name="Pitluck S."/>
            <person name="Peters L."/>
            <person name="Ovchinnikova G."/>
            <person name="Chertkov O."/>
            <person name="Kyrpides N."/>
            <person name="Mavromatis K."/>
            <person name="Ivanova N."/>
            <person name="Brettin T."/>
            <person name="Detter J.C."/>
            <person name="Han C."/>
            <person name="Larimer F."/>
            <person name="Land M."/>
            <person name="Hauser L."/>
            <person name="Markowitz V."/>
            <person name="Cheng J.-F."/>
            <person name="Hugenholtz P."/>
            <person name="Woyke T."/>
            <person name="Wu D."/>
            <person name="Tindall B."/>
            <person name="Pomrenke H."/>
            <person name="Brambilla E."/>
            <person name="Klenk H.-P."/>
            <person name="Eisen J.A."/>
        </authorList>
    </citation>
    <scope>NUCLEOTIDE SEQUENCE [LARGE SCALE GENOMIC DNA]</scope>
    <source>
        <strain evidence="3">ATCC BAA-1392 / DSM 18658 / VKM B-2454 / MOB10</strain>
    </source>
</reference>
<sequence length="80" mass="8849">MGMTRPIPIHFARPKNNSSLAIPPRPQKKAYGSGPRVMVGSVTEPKGRRHVGFEDDDCKRCVHYPASVPGHVRRALSFVV</sequence>
<dbReference type="EMBL" id="CP003364">
    <property type="protein sequence ID" value="AGA31329.1"/>
    <property type="molecule type" value="Genomic_DNA"/>
</dbReference>
<protein>
    <submittedName>
        <fullName evidence="2">Uncharacterized protein</fullName>
    </submittedName>
</protein>
<dbReference type="AlphaFoldDB" id="L0DPN0"/>